<name>A0A0P6JRP6_AEDAE</name>
<accession>A0A0P6JRP6</accession>
<dbReference type="EMBL" id="GDUN01001080">
    <property type="protein sequence ID" value="JAN94839.1"/>
    <property type="molecule type" value="mRNA"/>
</dbReference>
<dbReference type="AlphaFoldDB" id="A0A0P6JRP6"/>
<protein>
    <submittedName>
        <fullName evidence="1">Uncharacterized protein</fullName>
    </submittedName>
</protein>
<evidence type="ECO:0000313" key="1">
    <source>
        <dbReference type="EMBL" id="JAN94839.1"/>
    </source>
</evidence>
<proteinExistence type="evidence at transcript level"/>
<feature type="non-terminal residue" evidence="1">
    <location>
        <position position="1"/>
    </location>
</feature>
<sequence>CGRYVVNISFTKRNQPVGFEPTTHSFVSLNSCTFTATTIWAPVGGCCYTSGNARMLHTTNKLLPEER</sequence>
<reference evidence="1" key="1">
    <citation type="journal article" date="2016" name="PLoS ONE">
        <title>A Deep Insight into the Sialome of Male and Female Aedes aegypti Mosquitoes.</title>
        <authorList>
            <person name="Ribeiro J.M."/>
            <person name="Martin-Martin I."/>
            <person name="Arca B."/>
            <person name="Calvo E."/>
        </authorList>
    </citation>
    <scope>NUCLEOTIDE SEQUENCE</scope>
    <source>
        <strain evidence="1">Liverpool</strain>
        <tissue evidence="1">Salivary glands</tissue>
    </source>
</reference>
<organism evidence="1">
    <name type="scientific">Aedes aegypti</name>
    <name type="common">Yellowfever mosquito</name>
    <name type="synonym">Culex aegypti</name>
    <dbReference type="NCBI Taxonomy" id="7159"/>
    <lineage>
        <taxon>Eukaryota</taxon>
        <taxon>Metazoa</taxon>
        <taxon>Ecdysozoa</taxon>
        <taxon>Arthropoda</taxon>
        <taxon>Hexapoda</taxon>
        <taxon>Insecta</taxon>
        <taxon>Pterygota</taxon>
        <taxon>Neoptera</taxon>
        <taxon>Endopterygota</taxon>
        <taxon>Diptera</taxon>
        <taxon>Nematocera</taxon>
        <taxon>Culicoidea</taxon>
        <taxon>Culicidae</taxon>
        <taxon>Culicinae</taxon>
        <taxon>Aedini</taxon>
        <taxon>Aedes</taxon>
        <taxon>Stegomyia</taxon>
    </lineage>
</organism>